<name>A0AAN8ZR47_HALRR</name>
<reference evidence="2 3" key="1">
    <citation type="submission" date="2023-11" db="EMBL/GenBank/DDBJ databases">
        <title>Halocaridina rubra genome assembly.</title>
        <authorList>
            <person name="Smith C."/>
        </authorList>
    </citation>
    <scope>NUCLEOTIDE SEQUENCE [LARGE SCALE GENOMIC DNA]</scope>
    <source>
        <strain evidence="2">EP-1</strain>
        <tissue evidence="2">Whole</tissue>
    </source>
</reference>
<proteinExistence type="predicted"/>
<dbReference type="Proteomes" id="UP001381693">
    <property type="component" value="Unassembled WGS sequence"/>
</dbReference>
<organism evidence="2 3">
    <name type="scientific">Halocaridina rubra</name>
    <name type="common">Hawaiian red shrimp</name>
    <dbReference type="NCBI Taxonomy" id="373956"/>
    <lineage>
        <taxon>Eukaryota</taxon>
        <taxon>Metazoa</taxon>
        <taxon>Ecdysozoa</taxon>
        <taxon>Arthropoda</taxon>
        <taxon>Crustacea</taxon>
        <taxon>Multicrustacea</taxon>
        <taxon>Malacostraca</taxon>
        <taxon>Eumalacostraca</taxon>
        <taxon>Eucarida</taxon>
        <taxon>Decapoda</taxon>
        <taxon>Pleocyemata</taxon>
        <taxon>Caridea</taxon>
        <taxon>Atyoidea</taxon>
        <taxon>Atyidae</taxon>
        <taxon>Halocaridina</taxon>
    </lineage>
</organism>
<gene>
    <name evidence="2" type="ORF">SK128_016047</name>
</gene>
<evidence type="ECO:0000313" key="3">
    <source>
        <dbReference type="Proteomes" id="UP001381693"/>
    </source>
</evidence>
<protein>
    <submittedName>
        <fullName evidence="2">Uncharacterized protein</fullName>
    </submittedName>
</protein>
<sequence>MTRGVETYDNEEDDSERPDDEQDTVAGPLKPAYAPNPATTAPPPREVPKYSRPHFYRRHIFCRHSTHFEPPFQFTGVGSHNKLPDTFSTTIAPSGNCMSFQPSTPAPSDGDTSLNGEMQYYPWKTNSARATGVMLSRAVRKLEATPPSYLLLPEHPNALPSIPFCRPPPAPPNTAHAQRIDQNSSQYPGIHKVQENQNLFTGNDAKHLSLLLPLVPLPCTFRDQATRILVGDFLPELDSSWDENTKQGLSVSSLGCLGS</sequence>
<accession>A0AAN8ZR47</accession>
<dbReference type="EMBL" id="JAXCGZ010020876">
    <property type="protein sequence ID" value="KAK7063323.1"/>
    <property type="molecule type" value="Genomic_DNA"/>
</dbReference>
<feature type="region of interest" description="Disordered" evidence="1">
    <location>
        <begin position="1"/>
        <end position="50"/>
    </location>
</feature>
<evidence type="ECO:0000313" key="2">
    <source>
        <dbReference type="EMBL" id="KAK7063323.1"/>
    </source>
</evidence>
<dbReference type="AlphaFoldDB" id="A0AAN8ZR47"/>
<feature type="compositionally biased region" description="Acidic residues" evidence="1">
    <location>
        <begin position="8"/>
        <end position="23"/>
    </location>
</feature>
<keyword evidence="3" id="KW-1185">Reference proteome</keyword>
<evidence type="ECO:0000256" key="1">
    <source>
        <dbReference type="SAM" id="MobiDB-lite"/>
    </source>
</evidence>
<comment type="caution">
    <text evidence="2">The sequence shown here is derived from an EMBL/GenBank/DDBJ whole genome shotgun (WGS) entry which is preliminary data.</text>
</comment>